<dbReference type="InterPro" id="IPR010497">
    <property type="entry name" value="Epoxide_hydro_N"/>
</dbReference>
<protein>
    <submittedName>
        <fullName evidence="6">Epoxide hydrolase</fullName>
    </submittedName>
</protein>
<dbReference type="InterPro" id="IPR016292">
    <property type="entry name" value="Epoxide_hydrolase"/>
</dbReference>
<name>A0A5J5K071_9ACTN</name>
<dbReference type="InterPro" id="IPR000639">
    <property type="entry name" value="Epox_hydrolase-like"/>
</dbReference>
<evidence type="ECO:0000313" key="7">
    <source>
        <dbReference type="Proteomes" id="UP000327011"/>
    </source>
</evidence>
<evidence type="ECO:0000256" key="3">
    <source>
        <dbReference type="ARBA" id="ARBA00022801"/>
    </source>
</evidence>
<evidence type="ECO:0000313" key="6">
    <source>
        <dbReference type="EMBL" id="KAA9377616.1"/>
    </source>
</evidence>
<keyword evidence="2" id="KW-0058">Aromatic hydrocarbons catabolism</keyword>
<dbReference type="EMBL" id="VYTZ01000006">
    <property type="protein sequence ID" value="KAA9377616.1"/>
    <property type="molecule type" value="Genomic_DNA"/>
</dbReference>
<dbReference type="GO" id="GO:0004301">
    <property type="term" value="F:epoxide hydrolase activity"/>
    <property type="evidence" value="ECO:0007669"/>
    <property type="project" value="TreeGrafter"/>
</dbReference>
<evidence type="ECO:0000256" key="1">
    <source>
        <dbReference type="ARBA" id="ARBA00010088"/>
    </source>
</evidence>
<accession>A0A5J5K071</accession>
<keyword evidence="7" id="KW-1185">Reference proteome</keyword>
<dbReference type="RefSeq" id="WP_150934807.1">
    <property type="nucleotide sequence ID" value="NZ_VYTZ01000006.1"/>
</dbReference>
<sequence>MRQFHIDIPEADLDDLHRRLAATRWPGEAPGGGYAGWDRGVPLDYLKSLAGYWRTGFDWRAAEARLNLLPQFVTEIDGVDVHFAHVRSPEPDALPLVVTHGWPGSFAEFAGIAGPLTDPAAHGGDPADAFHLVIPSMPGYGFSGHPREEGWSTDRVARAWAELMRRLGYDRYVAQGGDWGMPVSLRLGLADPAGVAGVHLNMFAAFPPEDPATWGELSPSDLERLDFARRFEEDGSGWRKIQSTRPQTLAYALTDSPAGQLAWIVEKFFEWTDSARAPEDAVDRDQMLTIAALYWFTRSAGSSAQLYYESSHHDADFVRTWGGPWSLRAPVGVACFPADAVRPVRSFAERVLPSLARWTEFDRGGHFAAMEQPALLVSDIREFARTLRDPGR</sequence>
<proteinExistence type="inferred from homology"/>
<dbReference type="Pfam" id="PF06441">
    <property type="entry name" value="EHN"/>
    <property type="match status" value="1"/>
</dbReference>
<evidence type="ECO:0000256" key="2">
    <source>
        <dbReference type="ARBA" id="ARBA00022797"/>
    </source>
</evidence>
<comment type="similarity">
    <text evidence="1">Belongs to the peptidase S33 family.</text>
</comment>
<dbReference type="PRINTS" id="PR00412">
    <property type="entry name" value="EPOXHYDRLASE"/>
</dbReference>
<feature type="domain" description="Epoxide hydrolase N-terminal" evidence="5">
    <location>
        <begin position="1"/>
        <end position="109"/>
    </location>
</feature>
<comment type="caution">
    <text evidence="6">The sequence shown here is derived from an EMBL/GenBank/DDBJ whole genome shotgun (WGS) entry which is preliminary data.</text>
</comment>
<dbReference type="GO" id="GO:0097176">
    <property type="term" value="P:epoxide metabolic process"/>
    <property type="evidence" value="ECO:0007669"/>
    <property type="project" value="TreeGrafter"/>
</dbReference>
<evidence type="ECO:0000259" key="5">
    <source>
        <dbReference type="Pfam" id="PF06441"/>
    </source>
</evidence>
<dbReference type="AlphaFoldDB" id="A0A5J5K071"/>
<dbReference type="InterPro" id="IPR029058">
    <property type="entry name" value="AB_hydrolase_fold"/>
</dbReference>
<dbReference type="PANTHER" id="PTHR21661:SF35">
    <property type="entry name" value="EPOXIDE HYDROLASE"/>
    <property type="match status" value="1"/>
</dbReference>
<gene>
    <name evidence="6" type="ORF">F5972_18520</name>
</gene>
<dbReference type="PIRSF" id="PIRSF001112">
    <property type="entry name" value="Epoxide_hydrolase"/>
    <property type="match status" value="1"/>
</dbReference>
<feature type="active site" description="Proton donor" evidence="4">
    <location>
        <position position="307"/>
    </location>
</feature>
<dbReference type="SUPFAM" id="SSF53474">
    <property type="entry name" value="alpha/beta-Hydrolases"/>
    <property type="match status" value="1"/>
</dbReference>
<dbReference type="PANTHER" id="PTHR21661">
    <property type="entry name" value="EPOXIDE HYDROLASE 1-RELATED"/>
    <property type="match status" value="1"/>
</dbReference>
<dbReference type="Proteomes" id="UP000327011">
    <property type="component" value="Unassembled WGS sequence"/>
</dbReference>
<dbReference type="Gene3D" id="3.40.50.1820">
    <property type="entry name" value="alpha/beta hydrolase"/>
    <property type="match status" value="1"/>
</dbReference>
<feature type="active site" description="Nucleophile" evidence="4">
    <location>
        <position position="178"/>
    </location>
</feature>
<reference evidence="6 7" key="1">
    <citation type="submission" date="2019-09" db="EMBL/GenBank/DDBJ databases">
        <title>Screening of Novel Bioactive Compounds from Soil-Associated.</title>
        <authorList>
            <person name="Gong X."/>
        </authorList>
    </citation>
    <scope>NUCLEOTIDE SEQUENCE [LARGE SCALE GENOMIC DNA]</scope>
    <source>
        <strain evidence="6 7">Gxj-6</strain>
    </source>
</reference>
<organism evidence="6 7">
    <name type="scientific">Microbispora cellulosiformans</name>
    <dbReference type="NCBI Taxonomy" id="2614688"/>
    <lineage>
        <taxon>Bacteria</taxon>
        <taxon>Bacillati</taxon>
        <taxon>Actinomycetota</taxon>
        <taxon>Actinomycetes</taxon>
        <taxon>Streptosporangiales</taxon>
        <taxon>Streptosporangiaceae</taxon>
        <taxon>Microbispora</taxon>
    </lineage>
</organism>
<evidence type="ECO:0000256" key="4">
    <source>
        <dbReference type="PIRSR" id="PIRSR001112-1"/>
    </source>
</evidence>
<feature type="active site" description="Proton acceptor" evidence="4">
    <location>
        <position position="366"/>
    </location>
</feature>
<keyword evidence="3 6" id="KW-0378">Hydrolase</keyword>